<dbReference type="PROSITE" id="PS50089">
    <property type="entry name" value="ZF_RING_2"/>
    <property type="match status" value="1"/>
</dbReference>
<dbReference type="Pfam" id="PF13639">
    <property type="entry name" value="zf-RING_2"/>
    <property type="match status" value="1"/>
</dbReference>
<keyword evidence="1" id="KW-0479">Metal-binding</keyword>
<evidence type="ECO:0000313" key="7">
    <source>
        <dbReference type="Proteomes" id="UP001227230"/>
    </source>
</evidence>
<evidence type="ECO:0000256" key="1">
    <source>
        <dbReference type="ARBA" id="ARBA00022723"/>
    </source>
</evidence>
<organism evidence="6 7">
    <name type="scientific">Vitis vinifera</name>
    <name type="common">Grape</name>
    <dbReference type="NCBI Taxonomy" id="29760"/>
    <lineage>
        <taxon>Eukaryota</taxon>
        <taxon>Viridiplantae</taxon>
        <taxon>Streptophyta</taxon>
        <taxon>Embryophyta</taxon>
        <taxon>Tracheophyta</taxon>
        <taxon>Spermatophyta</taxon>
        <taxon>Magnoliopsida</taxon>
        <taxon>eudicotyledons</taxon>
        <taxon>Gunneridae</taxon>
        <taxon>Pentapetalae</taxon>
        <taxon>rosids</taxon>
        <taxon>Vitales</taxon>
        <taxon>Vitaceae</taxon>
        <taxon>Viteae</taxon>
        <taxon>Vitis</taxon>
    </lineage>
</organism>
<proteinExistence type="predicted"/>
<dbReference type="SMART" id="SM00184">
    <property type="entry name" value="RING"/>
    <property type="match status" value="1"/>
</dbReference>
<dbReference type="PANTHER" id="PTHR45969:SF81">
    <property type="entry name" value="OS08G0157400 PROTEIN"/>
    <property type="match status" value="1"/>
</dbReference>
<gene>
    <name evidence="6" type="ORF">VitviT2T_002540</name>
</gene>
<dbReference type="SUPFAM" id="SSF57850">
    <property type="entry name" value="RING/U-box"/>
    <property type="match status" value="1"/>
</dbReference>
<reference evidence="6 7" key="1">
    <citation type="journal article" date="2023" name="Hortic Res">
        <title>The complete reference genome for grapevine (Vitis vinifera L.) genetics and breeding.</title>
        <authorList>
            <person name="Shi X."/>
            <person name="Cao S."/>
            <person name="Wang X."/>
            <person name="Huang S."/>
            <person name="Wang Y."/>
            <person name="Liu Z."/>
            <person name="Liu W."/>
            <person name="Leng X."/>
            <person name="Peng Y."/>
            <person name="Wang N."/>
            <person name="Wang Y."/>
            <person name="Ma Z."/>
            <person name="Xu X."/>
            <person name="Zhang F."/>
            <person name="Xue H."/>
            <person name="Zhong H."/>
            <person name="Wang Y."/>
            <person name="Zhang K."/>
            <person name="Velt A."/>
            <person name="Avia K."/>
            <person name="Holtgrawe D."/>
            <person name="Grimplet J."/>
            <person name="Matus J.T."/>
            <person name="Ware D."/>
            <person name="Wu X."/>
            <person name="Wang H."/>
            <person name="Liu C."/>
            <person name="Fang Y."/>
            <person name="Rustenholz C."/>
            <person name="Cheng Z."/>
            <person name="Xiao H."/>
            <person name="Zhou Y."/>
        </authorList>
    </citation>
    <scope>NUCLEOTIDE SEQUENCE [LARGE SCALE GENOMIC DNA]</scope>
    <source>
        <strain evidence="7">cv. Pinot noir / PN40024</strain>
        <tissue evidence="6">Leaf</tissue>
    </source>
</reference>
<protein>
    <recommendedName>
        <fullName evidence="5">RING-type domain-containing protein</fullName>
    </recommendedName>
</protein>
<feature type="domain" description="RING-type" evidence="5">
    <location>
        <begin position="107"/>
        <end position="150"/>
    </location>
</feature>
<evidence type="ECO:0000313" key="6">
    <source>
        <dbReference type="EMBL" id="WJZ82815.1"/>
    </source>
</evidence>
<dbReference type="InterPro" id="IPR013083">
    <property type="entry name" value="Znf_RING/FYVE/PHD"/>
</dbReference>
<evidence type="ECO:0000256" key="4">
    <source>
        <dbReference type="PROSITE-ProRule" id="PRU00175"/>
    </source>
</evidence>
<keyword evidence="2 4" id="KW-0863">Zinc-finger</keyword>
<dbReference type="Gene3D" id="3.30.40.10">
    <property type="entry name" value="Zinc/RING finger domain, C3HC4 (zinc finger)"/>
    <property type="match status" value="1"/>
</dbReference>
<keyword evidence="7" id="KW-1185">Reference proteome</keyword>
<name>A0ABY9BIS7_VITVI</name>
<evidence type="ECO:0000256" key="3">
    <source>
        <dbReference type="ARBA" id="ARBA00022833"/>
    </source>
</evidence>
<dbReference type="EMBL" id="CP126649">
    <property type="protein sequence ID" value="WJZ82815.1"/>
    <property type="molecule type" value="Genomic_DNA"/>
</dbReference>
<keyword evidence="3" id="KW-0862">Zinc</keyword>
<dbReference type="Proteomes" id="UP001227230">
    <property type="component" value="Chromosome 2"/>
</dbReference>
<dbReference type="InterPro" id="IPR001841">
    <property type="entry name" value="Znf_RING"/>
</dbReference>
<accession>A0ABY9BIS7</accession>
<evidence type="ECO:0000259" key="5">
    <source>
        <dbReference type="PROSITE" id="PS50089"/>
    </source>
</evidence>
<evidence type="ECO:0000256" key="2">
    <source>
        <dbReference type="ARBA" id="ARBA00022771"/>
    </source>
</evidence>
<sequence>MGFFCGKFDGTTIIAEIFQQNIFSVNIIKNMLAFILSYVPLLGKYEQDPDGFSEEYPRPSSLLVPVPVHCIVESRKEKLVSAEYSRLLERSGANAGLRTCKESDSECAICLNCIEERHEVRELGNCCHVFHKGCIDVWMDQGQVTCPLCRSKLLPNDQEMKLKCGGDPWRKERMIYLFGEDQFD</sequence>
<dbReference type="PANTHER" id="PTHR45969">
    <property type="entry name" value="RING ZINC FINGER PROTEIN-RELATED"/>
    <property type="match status" value="1"/>
</dbReference>